<dbReference type="EC" id="1.5.1.3" evidence="3 7"/>
<evidence type="ECO:0000256" key="1">
    <source>
        <dbReference type="ARBA" id="ARBA00004903"/>
    </source>
</evidence>
<reference evidence="10 11" key="1">
    <citation type="submission" date="2016-04" db="EMBL/GenBank/DDBJ databases">
        <title>Comparative Genomics and Epigenetics of Sporosarcina ureae.</title>
        <authorList>
            <person name="Oliver A.S."/>
            <person name="Cooper K.K."/>
        </authorList>
    </citation>
    <scope>NUCLEOTIDE SEQUENCE [LARGE SCALE GENOMIC DNA]</scope>
    <source>
        <strain evidence="10 11">S204</strain>
    </source>
</reference>
<organism evidence="10 11">
    <name type="scientific">Sporosarcina ureae</name>
    <dbReference type="NCBI Taxonomy" id="1571"/>
    <lineage>
        <taxon>Bacteria</taxon>
        <taxon>Bacillati</taxon>
        <taxon>Bacillota</taxon>
        <taxon>Bacilli</taxon>
        <taxon>Bacillales</taxon>
        <taxon>Caryophanaceae</taxon>
        <taxon>Sporosarcina</taxon>
    </lineage>
</organism>
<gene>
    <name evidence="10" type="ORF">SporoS204_01135</name>
</gene>
<keyword evidence="6 7" id="KW-0560">Oxidoreductase</keyword>
<evidence type="ECO:0000256" key="4">
    <source>
        <dbReference type="ARBA" id="ARBA00022563"/>
    </source>
</evidence>
<evidence type="ECO:0000313" key="10">
    <source>
        <dbReference type="EMBL" id="ARF12900.1"/>
    </source>
</evidence>
<dbReference type="Gene3D" id="3.40.430.10">
    <property type="entry name" value="Dihydrofolate Reductase, subunit A"/>
    <property type="match status" value="1"/>
</dbReference>
<dbReference type="Proteomes" id="UP000192486">
    <property type="component" value="Chromosome"/>
</dbReference>
<dbReference type="InterPro" id="IPR017925">
    <property type="entry name" value="DHFR_CS"/>
</dbReference>
<evidence type="ECO:0000313" key="11">
    <source>
        <dbReference type="Proteomes" id="UP000192486"/>
    </source>
</evidence>
<dbReference type="PIRSF" id="PIRSF000194">
    <property type="entry name" value="DHFR"/>
    <property type="match status" value="1"/>
</dbReference>
<evidence type="ECO:0000256" key="5">
    <source>
        <dbReference type="ARBA" id="ARBA00022857"/>
    </source>
</evidence>
<evidence type="ECO:0000256" key="7">
    <source>
        <dbReference type="PIRNR" id="PIRNR000194"/>
    </source>
</evidence>
<evidence type="ECO:0000256" key="6">
    <source>
        <dbReference type="ARBA" id="ARBA00023002"/>
    </source>
</evidence>
<comment type="catalytic activity">
    <reaction evidence="7">
        <text>(6S)-5,6,7,8-tetrahydrofolate + NADP(+) = 7,8-dihydrofolate + NADPH + H(+)</text>
        <dbReference type="Rhea" id="RHEA:15009"/>
        <dbReference type="ChEBI" id="CHEBI:15378"/>
        <dbReference type="ChEBI" id="CHEBI:57451"/>
        <dbReference type="ChEBI" id="CHEBI:57453"/>
        <dbReference type="ChEBI" id="CHEBI:57783"/>
        <dbReference type="ChEBI" id="CHEBI:58349"/>
        <dbReference type="EC" id="1.5.1.3"/>
    </reaction>
</comment>
<keyword evidence="5 7" id="KW-0521">NADP</keyword>
<keyword evidence="4 7" id="KW-0554">One-carbon metabolism</keyword>
<sequence length="160" mass="18322">MISLLVAHDLGRVIGKDNEMPWYIPEELQYFKEKTIGKAMIMGRKTFESIGRPLKGRLNIVLTRNQDYEADGVTVVHDMDSAVKLAKDYADEVMVIGGAEIFKMSMADDADRLYVTVIEKNYPGDTFFPEYEEDYALTSKSEPHYAKDGTAYTYQIWDKK</sequence>
<dbReference type="PROSITE" id="PS51330">
    <property type="entry name" value="DHFR_2"/>
    <property type="match status" value="1"/>
</dbReference>
<dbReference type="RefSeq" id="WP_029053847.1">
    <property type="nucleotide sequence ID" value="NZ_CP015108.1"/>
</dbReference>
<accession>A0ABM6JRX5</accession>
<dbReference type="InterPro" id="IPR001796">
    <property type="entry name" value="DHFR_dom"/>
</dbReference>
<dbReference type="PANTHER" id="PTHR48069">
    <property type="entry name" value="DIHYDROFOLATE REDUCTASE"/>
    <property type="match status" value="1"/>
</dbReference>
<dbReference type="CDD" id="cd00209">
    <property type="entry name" value="DHFR"/>
    <property type="match status" value="1"/>
</dbReference>
<comment type="pathway">
    <text evidence="1 7">Cofactor biosynthesis; tetrahydrofolate biosynthesis; 5,6,7,8-tetrahydrofolate from 7,8-dihydrofolate: step 1/1.</text>
</comment>
<dbReference type="PRINTS" id="PR00070">
    <property type="entry name" value="DHFR"/>
</dbReference>
<comment type="similarity">
    <text evidence="2 7 8">Belongs to the dihydrofolate reductase family.</text>
</comment>
<name>A0ABM6JRX5_SPOUR</name>
<keyword evidence="11" id="KW-1185">Reference proteome</keyword>
<evidence type="ECO:0000259" key="9">
    <source>
        <dbReference type="PROSITE" id="PS51330"/>
    </source>
</evidence>
<comment type="function">
    <text evidence="7">Key enzyme in folate metabolism. Catalyzes an essential reaction for de novo glycine and purine synthesis, and for DNA precursor synthesis.</text>
</comment>
<dbReference type="PROSITE" id="PS00075">
    <property type="entry name" value="DHFR_1"/>
    <property type="match status" value="1"/>
</dbReference>
<protein>
    <recommendedName>
        <fullName evidence="3 7">Dihydrofolate reductase</fullName>
        <ecNumber evidence="3 7">1.5.1.3</ecNumber>
    </recommendedName>
</protein>
<proteinExistence type="inferred from homology"/>
<evidence type="ECO:0000256" key="3">
    <source>
        <dbReference type="ARBA" id="ARBA00012856"/>
    </source>
</evidence>
<dbReference type="InterPro" id="IPR024072">
    <property type="entry name" value="DHFR-like_dom_sf"/>
</dbReference>
<dbReference type="EMBL" id="CP015108">
    <property type="protein sequence ID" value="ARF12900.1"/>
    <property type="molecule type" value="Genomic_DNA"/>
</dbReference>
<evidence type="ECO:0000256" key="8">
    <source>
        <dbReference type="RuleBase" id="RU004474"/>
    </source>
</evidence>
<dbReference type="InterPro" id="IPR012259">
    <property type="entry name" value="DHFR"/>
</dbReference>
<dbReference type="SUPFAM" id="SSF53597">
    <property type="entry name" value="Dihydrofolate reductase-like"/>
    <property type="match status" value="1"/>
</dbReference>
<dbReference type="Pfam" id="PF00186">
    <property type="entry name" value="DHFR_1"/>
    <property type="match status" value="1"/>
</dbReference>
<evidence type="ECO:0000256" key="2">
    <source>
        <dbReference type="ARBA" id="ARBA00009539"/>
    </source>
</evidence>
<feature type="domain" description="DHFR" evidence="9">
    <location>
        <begin position="1"/>
        <end position="159"/>
    </location>
</feature>
<dbReference type="PANTHER" id="PTHR48069:SF3">
    <property type="entry name" value="DIHYDROFOLATE REDUCTASE"/>
    <property type="match status" value="1"/>
</dbReference>